<dbReference type="STRING" id="1798401.A2363_01985"/>
<evidence type="ECO:0008006" key="4">
    <source>
        <dbReference type="Google" id="ProtNLM"/>
    </source>
</evidence>
<keyword evidence="1" id="KW-0472">Membrane</keyword>
<keyword evidence="1" id="KW-1133">Transmembrane helix</keyword>
<protein>
    <recommendedName>
        <fullName evidence="4">Rod shape-determining protein MreD</fullName>
    </recommendedName>
</protein>
<feature type="transmembrane region" description="Helical" evidence="1">
    <location>
        <begin position="88"/>
        <end position="108"/>
    </location>
</feature>
<sequence length="167" mass="18145">MDTLLLLIIGVFSRLVPHPANMTAVGALAIFSGARLGMKKSVIITIAVMGISDVILGFHSVMWATYGAMVLAVILGRYVSRSRSVVRIAGVTITSSVLFYLITNFAVWAAPGSMYAHTVSGLLDSYIMALPFFRNSLMGDMFYTALFFGAHEWMLARKPTLKVISTS</sequence>
<reference evidence="2 3" key="1">
    <citation type="journal article" date="2016" name="Nat. Commun.">
        <title>Thousands of microbial genomes shed light on interconnected biogeochemical processes in an aquifer system.</title>
        <authorList>
            <person name="Anantharaman K."/>
            <person name="Brown C.T."/>
            <person name="Hug L.A."/>
            <person name="Sharon I."/>
            <person name="Castelle C.J."/>
            <person name="Probst A.J."/>
            <person name="Thomas B.C."/>
            <person name="Singh A."/>
            <person name="Wilkins M.J."/>
            <person name="Karaoz U."/>
            <person name="Brodie E.L."/>
            <person name="Williams K.H."/>
            <person name="Hubbard S.S."/>
            <person name="Banfield J.F."/>
        </authorList>
    </citation>
    <scope>NUCLEOTIDE SEQUENCE [LARGE SCALE GENOMIC DNA]</scope>
</reference>
<dbReference type="EMBL" id="MFKE01000019">
    <property type="protein sequence ID" value="OGG34970.1"/>
    <property type="molecule type" value="Genomic_DNA"/>
</dbReference>
<dbReference type="AlphaFoldDB" id="A0A1F6BDJ6"/>
<evidence type="ECO:0000313" key="3">
    <source>
        <dbReference type="Proteomes" id="UP000176186"/>
    </source>
</evidence>
<feature type="transmembrane region" description="Helical" evidence="1">
    <location>
        <begin position="43"/>
        <end position="76"/>
    </location>
</feature>
<dbReference type="InterPro" id="IPR046487">
    <property type="entry name" value="DUF6580"/>
</dbReference>
<keyword evidence="1" id="KW-0812">Transmembrane</keyword>
<dbReference type="Proteomes" id="UP000176186">
    <property type="component" value="Unassembled WGS sequence"/>
</dbReference>
<evidence type="ECO:0000256" key="1">
    <source>
        <dbReference type="SAM" id="Phobius"/>
    </source>
</evidence>
<name>A0A1F6BDJ6_9BACT</name>
<dbReference type="Pfam" id="PF20221">
    <property type="entry name" value="DUF6580"/>
    <property type="match status" value="1"/>
</dbReference>
<organism evidence="2 3">
    <name type="scientific">Candidatus Gottesmanbacteria bacterium RIFOXYB1_FULL_47_11</name>
    <dbReference type="NCBI Taxonomy" id="1798401"/>
    <lineage>
        <taxon>Bacteria</taxon>
        <taxon>Candidatus Gottesmaniibacteriota</taxon>
    </lineage>
</organism>
<proteinExistence type="predicted"/>
<evidence type="ECO:0000313" key="2">
    <source>
        <dbReference type="EMBL" id="OGG34970.1"/>
    </source>
</evidence>
<gene>
    <name evidence="2" type="ORF">A2363_01985</name>
</gene>
<comment type="caution">
    <text evidence="2">The sequence shown here is derived from an EMBL/GenBank/DDBJ whole genome shotgun (WGS) entry which is preliminary data.</text>
</comment>
<accession>A0A1F6BDJ6</accession>